<dbReference type="RefSeq" id="WP_190113571.1">
    <property type="nucleotide sequence ID" value="NZ_BMVR01000001.1"/>
</dbReference>
<dbReference type="Gene3D" id="3.60.130.10">
    <property type="entry name" value="Clavaminate synthase-like"/>
    <property type="match status" value="1"/>
</dbReference>
<evidence type="ECO:0000259" key="4">
    <source>
        <dbReference type="Pfam" id="PF02668"/>
    </source>
</evidence>
<dbReference type="EMBL" id="JAEKOZ010000021">
    <property type="protein sequence ID" value="MBJ3810916.1"/>
    <property type="molecule type" value="Genomic_DNA"/>
</dbReference>
<proteinExistence type="predicted"/>
<evidence type="ECO:0000313" key="5">
    <source>
        <dbReference type="EMBL" id="MBJ3810916.1"/>
    </source>
</evidence>
<evidence type="ECO:0000256" key="3">
    <source>
        <dbReference type="SAM" id="MobiDB-lite"/>
    </source>
</evidence>
<sequence>MSDHLSAAEHRPATAPGHGIEPPRVPPGRVDEAPALLAEHGAVVLSAYGTGGADPLTLAAAQVLGARLRELYPQRLRTSRDGGPVHLHADSFDVRVDVGGVPSRRRHPDEDHVFVRCVRPAPSGGHSFALDAGRFVDGLATADPELRDFLTGYDVDLYGAWAGLRGLPATPRVGRHVEWTRTGRRVVRRTDGAAPLHRDPDAEHVTAMLDRFTRAVHGLEDGLPRFRLDAGDILVLDNYRCWHGRDGHAGERTVRILTVRSTEAR</sequence>
<dbReference type="InterPro" id="IPR003819">
    <property type="entry name" value="TauD/TfdA-like"/>
</dbReference>
<protein>
    <submittedName>
        <fullName evidence="5">TauD/TfdA family dioxygenase</fullName>
    </submittedName>
</protein>
<keyword evidence="2" id="KW-0408">Iron</keyword>
<dbReference type="InterPro" id="IPR042098">
    <property type="entry name" value="TauD-like_sf"/>
</dbReference>
<dbReference type="SUPFAM" id="SSF51197">
    <property type="entry name" value="Clavaminate synthase-like"/>
    <property type="match status" value="1"/>
</dbReference>
<dbReference type="Proteomes" id="UP000634780">
    <property type="component" value="Unassembled WGS sequence"/>
</dbReference>
<keyword evidence="1" id="KW-0560">Oxidoreductase</keyword>
<evidence type="ECO:0000256" key="1">
    <source>
        <dbReference type="ARBA" id="ARBA00023002"/>
    </source>
</evidence>
<name>A0ABS0XD41_9ACTN</name>
<evidence type="ECO:0000256" key="2">
    <source>
        <dbReference type="ARBA" id="ARBA00023004"/>
    </source>
</evidence>
<accession>A0ABS0XD41</accession>
<dbReference type="GO" id="GO:0051213">
    <property type="term" value="F:dioxygenase activity"/>
    <property type="evidence" value="ECO:0007669"/>
    <property type="project" value="UniProtKB-KW"/>
</dbReference>
<reference evidence="5 6" key="1">
    <citation type="submission" date="2020-12" db="EMBL/GenBank/DDBJ databases">
        <title>Streptomyces typhae sp. nov., a novel endophytic actinomycete isolated from the root of cattail pollen (Typha angustifolia L.).</title>
        <authorList>
            <person name="Peng C."/>
            <person name="Liu C."/>
        </authorList>
    </citation>
    <scope>NUCLEOTIDE SEQUENCE [LARGE SCALE GENOMIC DNA]</scope>
    <source>
        <strain evidence="5 6">JCM 4753</strain>
    </source>
</reference>
<keyword evidence="5" id="KW-0223">Dioxygenase</keyword>
<evidence type="ECO:0000313" key="6">
    <source>
        <dbReference type="Proteomes" id="UP000634780"/>
    </source>
</evidence>
<feature type="region of interest" description="Disordered" evidence="3">
    <location>
        <begin position="1"/>
        <end position="31"/>
    </location>
</feature>
<dbReference type="Pfam" id="PF02668">
    <property type="entry name" value="TauD"/>
    <property type="match status" value="1"/>
</dbReference>
<feature type="domain" description="TauD/TfdA-like" evidence="4">
    <location>
        <begin position="30"/>
        <end position="254"/>
    </location>
</feature>
<keyword evidence="6" id="KW-1185">Reference proteome</keyword>
<feature type="compositionally biased region" description="Basic and acidic residues" evidence="3">
    <location>
        <begin position="1"/>
        <end position="12"/>
    </location>
</feature>
<comment type="caution">
    <text evidence="5">The sequence shown here is derived from an EMBL/GenBank/DDBJ whole genome shotgun (WGS) entry which is preliminary data.</text>
</comment>
<organism evidence="5 6">
    <name type="scientific">Streptomyces flavofungini</name>
    <dbReference type="NCBI Taxonomy" id="68200"/>
    <lineage>
        <taxon>Bacteria</taxon>
        <taxon>Bacillati</taxon>
        <taxon>Actinomycetota</taxon>
        <taxon>Actinomycetes</taxon>
        <taxon>Kitasatosporales</taxon>
        <taxon>Streptomycetaceae</taxon>
        <taxon>Streptomyces</taxon>
    </lineage>
</organism>
<gene>
    <name evidence="5" type="ORF">JGB26_28115</name>
</gene>